<dbReference type="PROSITE" id="PS51297">
    <property type="entry name" value="K_BOX"/>
    <property type="match status" value="1"/>
</dbReference>
<protein>
    <recommendedName>
        <fullName evidence="2">K-box domain-containing protein</fullName>
    </recommendedName>
</protein>
<evidence type="ECO:0000259" key="2">
    <source>
        <dbReference type="PROSITE" id="PS51297"/>
    </source>
</evidence>
<dbReference type="AlphaFoldDB" id="A0A8J4S5I8"/>
<evidence type="ECO:0000313" key="4">
    <source>
        <dbReference type="Proteomes" id="UP000737018"/>
    </source>
</evidence>
<gene>
    <name evidence="3" type="ORF">CMV_000373</name>
</gene>
<accession>A0A8J4S5I8</accession>
<dbReference type="EMBL" id="JRKL02000019">
    <property type="protein sequence ID" value="KAF3976441.1"/>
    <property type="molecule type" value="Genomic_DNA"/>
</dbReference>
<name>A0A8J4S5I8_9ROSI</name>
<evidence type="ECO:0000313" key="3">
    <source>
        <dbReference type="EMBL" id="KAF3976441.1"/>
    </source>
</evidence>
<dbReference type="GO" id="GO:0005634">
    <property type="term" value="C:nucleus"/>
    <property type="evidence" value="ECO:0007669"/>
    <property type="project" value="InterPro"/>
</dbReference>
<proteinExistence type="predicted"/>
<dbReference type="Pfam" id="PF01486">
    <property type="entry name" value="K-box"/>
    <property type="match status" value="1"/>
</dbReference>
<comment type="caution">
    <text evidence="3">The sequence shown here is derived from an EMBL/GenBank/DDBJ whole genome shotgun (WGS) entry which is preliminary data.</text>
</comment>
<keyword evidence="4" id="KW-1185">Reference proteome</keyword>
<feature type="region of interest" description="Disordered" evidence="1">
    <location>
        <begin position="1"/>
        <end position="22"/>
    </location>
</feature>
<dbReference type="InterPro" id="IPR002487">
    <property type="entry name" value="TF_Kbox"/>
</dbReference>
<dbReference type="GO" id="GO:0003700">
    <property type="term" value="F:DNA-binding transcription factor activity"/>
    <property type="evidence" value="ECO:0007669"/>
    <property type="project" value="InterPro"/>
</dbReference>
<organism evidence="3 4">
    <name type="scientific">Castanea mollissima</name>
    <name type="common">Chinese chestnut</name>
    <dbReference type="NCBI Taxonomy" id="60419"/>
    <lineage>
        <taxon>Eukaryota</taxon>
        <taxon>Viridiplantae</taxon>
        <taxon>Streptophyta</taxon>
        <taxon>Embryophyta</taxon>
        <taxon>Tracheophyta</taxon>
        <taxon>Spermatophyta</taxon>
        <taxon>Magnoliopsida</taxon>
        <taxon>eudicotyledons</taxon>
        <taxon>Gunneridae</taxon>
        <taxon>Pentapetalae</taxon>
        <taxon>rosids</taxon>
        <taxon>fabids</taxon>
        <taxon>Fagales</taxon>
        <taxon>Fagaceae</taxon>
        <taxon>Castanea</taxon>
    </lineage>
</organism>
<feature type="compositionally biased region" description="Polar residues" evidence="1">
    <location>
        <begin position="148"/>
        <end position="176"/>
    </location>
</feature>
<feature type="domain" description="K-box" evidence="2">
    <location>
        <begin position="54"/>
        <end position="154"/>
    </location>
</feature>
<reference evidence="3" key="1">
    <citation type="submission" date="2020-03" db="EMBL/GenBank/DDBJ databases">
        <title>Castanea mollissima Vanexum genome sequencing.</title>
        <authorList>
            <person name="Staton M."/>
        </authorList>
    </citation>
    <scope>NUCLEOTIDE SEQUENCE</scope>
    <source>
        <tissue evidence="3">Leaf</tissue>
    </source>
</reference>
<evidence type="ECO:0000256" key="1">
    <source>
        <dbReference type="SAM" id="MobiDB-lite"/>
    </source>
</evidence>
<dbReference type="OrthoDB" id="1898716at2759"/>
<feature type="region of interest" description="Disordered" evidence="1">
    <location>
        <begin position="148"/>
        <end position="185"/>
    </location>
</feature>
<sequence length="185" mass="21077">MISHHNLAEISPNSTGSHRILDGSSKISSDLQVLERHQLHPDNLGKMDQPCLELQLENSTYTILSKEIEEQTHELRKIKGEELHGMDIEELHKLEKDLEIGLRRVTETKGEKFLEEITALQQKEAQLMEENQRLKQMENLFSVQTHVLEQGQSSESDTNICSLSDPPQDNDSSETSLRLGLPFPN</sequence>
<dbReference type="Proteomes" id="UP000737018">
    <property type="component" value="Unassembled WGS sequence"/>
</dbReference>